<dbReference type="GO" id="GO:0006898">
    <property type="term" value="P:receptor-mediated endocytosis"/>
    <property type="evidence" value="ECO:0007669"/>
    <property type="project" value="TreeGrafter"/>
</dbReference>
<dbReference type="GO" id="GO:0071439">
    <property type="term" value="C:clathrin complex"/>
    <property type="evidence" value="ECO:0007669"/>
    <property type="project" value="TreeGrafter"/>
</dbReference>
<dbReference type="Proteomes" id="UP000574390">
    <property type="component" value="Unassembled WGS sequence"/>
</dbReference>
<dbReference type="GO" id="GO:0032051">
    <property type="term" value="F:clathrin light chain binding"/>
    <property type="evidence" value="ECO:0007669"/>
    <property type="project" value="TreeGrafter"/>
</dbReference>
<feature type="non-terminal residue" evidence="1">
    <location>
        <position position="1"/>
    </location>
</feature>
<evidence type="ECO:0000313" key="2">
    <source>
        <dbReference type="Proteomes" id="UP000574390"/>
    </source>
</evidence>
<dbReference type="PANTHER" id="PTHR10292">
    <property type="entry name" value="CLATHRIN HEAVY CHAIN RELATED"/>
    <property type="match status" value="1"/>
</dbReference>
<feature type="non-terminal residue" evidence="1">
    <location>
        <position position="195"/>
    </location>
</feature>
<comment type="caution">
    <text evidence="1">The sequence shown here is derived from an EMBL/GenBank/DDBJ whole genome shotgun (WGS) entry which is preliminary data.</text>
</comment>
<sequence>GSYQFSNEHIVFWRWIAPRCLALVGDRSVYHWTFDSANSAPVKVFDRAGKLAENTTQIIAYATNSSQTWCVLSGISTPDGGRTIEGSLQLFSVERKQQQLLEGHAANFADAPVDDSGEAIGLFSFMERKAGSTATKLHIMDLARKTHYKVGVDVPMPAENPSDFAVSLHISPKHGMVYVLTKGGYAFVFDIGSGA</sequence>
<name>A0A7J6T8C8_PEROL</name>
<dbReference type="AlphaFoldDB" id="A0A7J6T8C8"/>
<protein>
    <submittedName>
        <fullName evidence="1">Uncharacterized protein</fullName>
    </submittedName>
</protein>
<proteinExistence type="predicted"/>
<dbReference type="GO" id="GO:0030132">
    <property type="term" value="C:clathrin coat of coated pit"/>
    <property type="evidence" value="ECO:0007669"/>
    <property type="project" value="InterPro"/>
</dbReference>
<dbReference type="GO" id="GO:0005198">
    <property type="term" value="F:structural molecule activity"/>
    <property type="evidence" value="ECO:0007669"/>
    <property type="project" value="InterPro"/>
</dbReference>
<dbReference type="SUPFAM" id="SSF50989">
    <property type="entry name" value="Clathrin heavy-chain terminal domain"/>
    <property type="match status" value="1"/>
</dbReference>
<dbReference type="PANTHER" id="PTHR10292:SF1">
    <property type="entry name" value="CLATHRIN HEAVY CHAIN"/>
    <property type="match status" value="1"/>
</dbReference>
<reference evidence="1 2" key="1">
    <citation type="submission" date="2020-04" db="EMBL/GenBank/DDBJ databases">
        <title>Perkinsus olseni comparative genomics.</title>
        <authorList>
            <person name="Bogema D.R."/>
        </authorList>
    </citation>
    <scope>NUCLEOTIDE SEQUENCE [LARGE SCALE GENOMIC DNA]</scope>
    <source>
        <strain evidence="1">ATCC PRA-205</strain>
    </source>
</reference>
<evidence type="ECO:0000313" key="1">
    <source>
        <dbReference type="EMBL" id="KAF4740660.1"/>
    </source>
</evidence>
<organism evidence="1 2">
    <name type="scientific">Perkinsus olseni</name>
    <name type="common">Perkinsus atlanticus</name>
    <dbReference type="NCBI Taxonomy" id="32597"/>
    <lineage>
        <taxon>Eukaryota</taxon>
        <taxon>Sar</taxon>
        <taxon>Alveolata</taxon>
        <taxon>Perkinsozoa</taxon>
        <taxon>Perkinsea</taxon>
        <taxon>Perkinsida</taxon>
        <taxon>Perkinsidae</taxon>
        <taxon>Perkinsus</taxon>
    </lineage>
</organism>
<accession>A0A7J6T8C8</accession>
<dbReference type="InterPro" id="IPR016025">
    <property type="entry name" value="Clathrin_H-chain_N"/>
</dbReference>
<gene>
    <name evidence="1" type="ORF">FOZ62_015631</name>
</gene>
<dbReference type="Gene3D" id="2.130.10.110">
    <property type="entry name" value="Clathrin heavy-chain terminal domain"/>
    <property type="match status" value="1"/>
</dbReference>
<dbReference type="GO" id="GO:0030130">
    <property type="term" value="C:clathrin coat of trans-Golgi network vesicle"/>
    <property type="evidence" value="ECO:0007669"/>
    <property type="project" value="InterPro"/>
</dbReference>
<dbReference type="EMBL" id="JABANM010009590">
    <property type="protein sequence ID" value="KAF4740660.1"/>
    <property type="molecule type" value="Genomic_DNA"/>
</dbReference>
<dbReference type="GO" id="GO:0006886">
    <property type="term" value="P:intracellular protein transport"/>
    <property type="evidence" value="ECO:0007669"/>
    <property type="project" value="InterPro"/>
</dbReference>